<evidence type="ECO:0000313" key="1">
    <source>
        <dbReference type="EMBL" id="PWR23745.1"/>
    </source>
</evidence>
<comment type="caution">
    <text evidence="1">The sequence shown here is derived from an EMBL/GenBank/DDBJ whole genome shotgun (WGS) entry which is preliminary data.</text>
</comment>
<reference evidence="2" key="1">
    <citation type="submission" date="2018-05" db="EMBL/GenBank/DDBJ databases">
        <title>Zavarzinia sp. HR-AS.</title>
        <authorList>
            <person name="Lee Y."/>
            <person name="Jeon C.O."/>
        </authorList>
    </citation>
    <scope>NUCLEOTIDE SEQUENCE [LARGE SCALE GENOMIC DNA]</scope>
    <source>
        <strain evidence="2">DSM 1231</strain>
    </source>
</reference>
<proteinExistence type="predicted"/>
<sequence length="309" mass="33449">MQDMEAFADVHALPEPPHGWRDFSYSILLDGRLAIVRQGSGLHDDGTAGPAGDNAPRSCRVHTFDGSREDWALDVRGIAFPFVSRLADGRWLLVDGLAGHEALSGHLFAADGSPLSSLRLGARISNVLCAPDNSIWVNYSDEGVYAGRLANGDWPLSTGGIVRFSPEGRVLGSLMDKIPMAWGGDNPMSLIGNECWVHGYPKPQLVRMAGDDCEIFPCPVENPGALAGDGRFILLARRFPWEASFSLHERQGGQLALVGEWSQGAGAIAQPRLLQGHGDLLHIVEGGRWIKVSTGAFRDFLAHSPRRAR</sequence>
<evidence type="ECO:0000313" key="2">
    <source>
        <dbReference type="Proteomes" id="UP000246077"/>
    </source>
</evidence>
<accession>A0A317EEZ3</accession>
<name>A0A317EEZ3_9PROT</name>
<dbReference type="AlphaFoldDB" id="A0A317EEZ3"/>
<gene>
    <name evidence="1" type="ORF">DKG75_04060</name>
</gene>
<keyword evidence="2" id="KW-1185">Reference proteome</keyword>
<dbReference type="EMBL" id="QGLF01000001">
    <property type="protein sequence ID" value="PWR23745.1"/>
    <property type="molecule type" value="Genomic_DNA"/>
</dbReference>
<organism evidence="1 2">
    <name type="scientific">Zavarzinia compransoris</name>
    <dbReference type="NCBI Taxonomy" id="1264899"/>
    <lineage>
        <taxon>Bacteria</taxon>
        <taxon>Pseudomonadati</taxon>
        <taxon>Pseudomonadota</taxon>
        <taxon>Alphaproteobacteria</taxon>
        <taxon>Rhodospirillales</taxon>
        <taxon>Zavarziniaceae</taxon>
        <taxon>Zavarzinia</taxon>
    </lineage>
</organism>
<dbReference type="Proteomes" id="UP000246077">
    <property type="component" value="Unassembled WGS sequence"/>
</dbReference>
<protein>
    <submittedName>
        <fullName evidence="1">Uncharacterized protein</fullName>
    </submittedName>
</protein>